<name>T0QW28_SAPDV</name>
<dbReference type="eggNOG" id="KOG1716">
    <property type="taxonomic scope" value="Eukaryota"/>
</dbReference>
<evidence type="ECO:0000256" key="4">
    <source>
        <dbReference type="ARBA" id="ARBA00022912"/>
    </source>
</evidence>
<keyword evidence="4" id="KW-0904">Protein phosphatase</keyword>
<dbReference type="GeneID" id="19940886"/>
<evidence type="ECO:0000313" key="8">
    <source>
        <dbReference type="Proteomes" id="UP000030762"/>
    </source>
</evidence>
<dbReference type="STRING" id="1156394.T0QW28"/>
<dbReference type="Proteomes" id="UP000030762">
    <property type="component" value="Unassembled WGS sequence"/>
</dbReference>
<protein>
    <recommendedName>
        <fullName evidence="2">protein-tyrosine-phosphatase</fullName>
        <ecNumber evidence="2">3.1.3.48</ecNumber>
    </recommendedName>
</protein>
<keyword evidence="8" id="KW-1185">Reference proteome</keyword>
<evidence type="ECO:0000256" key="3">
    <source>
        <dbReference type="ARBA" id="ARBA00022801"/>
    </source>
</evidence>
<dbReference type="EMBL" id="JH767132">
    <property type="protein sequence ID" value="EQC42424.1"/>
    <property type="molecule type" value="Genomic_DNA"/>
</dbReference>
<feature type="domain" description="Tyrosine-protein phosphatase" evidence="5">
    <location>
        <begin position="16"/>
        <end position="159"/>
    </location>
</feature>
<dbReference type="InParanoid" id="T0QW28"/>
<dbReference type="VEuPathDB" id="FungiDB:SDRG_00159"/>
<sequence length="173" mass="19415">MLAELEQRAQTWKVQWASEILPGLWLGSGNAASKLETLQRHRITHILNVADDVPNFHPSAFTYGNLGVTDFGQDVGIRRVFPTAFAFLDDALARDDGRVLVHCAAGANRSATVVLAYLMHAKKMALADAWAHVRSRRRGICPLRDNRKELMAFELELFGCYSFQSLDAFLELR</sequence>
<dbReference type="Pfam" id="PF00782">
    <property type="entry name" value="DSPc"/>
    <property type="match status" value="1"/>
</dbReference>
<dbReference type="InterPro" id="IPR016130">
    <property type="entry name" value="Tyr_Pase_AS"/>
</dbReference>
<dbReference type="AlphaFoldDB" id="T0QW28"/>
<keyword evidence="3" id="KW-0378">Hydrolase</keyword>
<dbReference type="EC" id="3.1.3.48" evidence="2"/>
<dbReference type="GO" id="GO:0004725">
    <property type="term" value="F:protein tyrosine phosphatase activity"/>
    <property type="evidence" value="ECO:0007669"/>
    <property type="project" value="UniProtKB-EC"/>
</dbReference>
<evidence type="ECO:0000256" key="2">
    <source>
        <dbReference type="ARBA" id="ARBA00013064"/>
    </source>
</evidence>
<evidence type="ECO:0000259" key="5">
    <source>
        <dbReference type="PROSITE" id="PS50054"/>
    </source>
</evidence>
<dbReference type="PANTHER" id="PTHR10159:SF530">
    <property type="entry name" value="DUAL SPECIFICITY PROTEIN PHOSPHATASE DDB_G0271350-RELATED"/>
    <property type="match status" value="1"/>
</dbReference>
<dbReference type="OMA" id="ICPLRDN"/>
<evidence type="ECO:0000259" key="6">
    <source>
        <dbReference type="PROSITE" id="PS50056"/>
    </source>
</evidence>
<reference evidence="7 8" key="1">
    <citation type="submission" date="2012-04" db="EMBL/GenBank/DDBJ databases">
        <title>The Genome Sequence of Saprolegnia declina VS20.</title>
        <authorList>
            <consortium name="The Broad Institute Genome Sequencing Platform"/>
            <person name="Russ C."/>
            <person name="Nusbaum C."/>
            <person name="Tyler B."/>
            <person name="van West P."/>
            <person name="Dieguez-Uribeondo J."/>
            <person name="de Bruijn I."/>
            <person name="Tripathy S."/>
            <person name="Jiang R."/>
            <person name="Young S.K."/>
            <person name="Zeng Q."/>
            <person name="Gargeya S."/>
            <person name="Fitzgerald M."/>
            <person name="Haas B."/>
            <person name="Abouelleil A."/>
            <person name="Alvarado L."/>
            <person name="Arachchi H.M."/>
            <person name="Berlin A."/>
            <person name="Chapman S.B."/>
            <person name="Goldberg J."/>
            <person name="Griggs A."/>
            <person name="Gujja S."/>
            <person name="Hansen M."/>
            <person name="Howarth C."/>
            <person name="Imamovic A."/>
            <person name="Larimer J."/>
            <person name="McCowen C."/>
            <person name="Montmayeur A."/>
            <person name="Murphy C."/>
            <person name="Neiman D."/>
            <person name="Pearson M."/>
            <person name="Priest M."/>
            <person name="Roberts A."/>
            <person name="Saif S."/>
            <person name="Shea T."/>
            <person name="Sisk P."/>
            <person name="Sykes S."/>
            <person name="Wortman J."/>
            <person name="Nusbaum C."/>
            <person name="Birren B."/>
        </authorList>
    </citation>
    <scope>NUCLEOTIDE SEQUENCE [LARGE SCALE GENOMIC DNA]</scope>
    <source>
        <strain evidence="7 8">VS20</strain>
    </source>
</reference>
<dbReference type="PROSITE" id="PS00383">
    <property type="entry name" value="TYR_PHOSPHATASE_1"/>
    <property type="match status" value="1"/>
</dbReference>
<dbReference type="PROSITE" id="PS50056">
    <property type="entry name" value="TYR_PHOSPHATASE_2"/>
    <property type="match status" value="1"/>
</dbReference>
<dbReference type="PANTHER" id="PTHR10159">
    <property type="entry name" value="DUAL SPECIFICITY PROTEIN PHOSPHATASE"/>
    <property type="match status" value="1"/>
</dbReference>
<evidence type="ECO:0000256" key="1">
    <source>
        <dbReference type="ARBA" id="ARBA00008601"/>
    </source>
</evidence>
<comment type="similarity">
    <text evidence="1">Belongs to the protein-tyrosine phosphatase family. Non-receptor class dual specificity subfamily.</text>
</comment>
<dbReference type="InterPro" id="IPR000340">
    <property type="entry name" value="Dual-sp_phosphatase_cat-dom"/>
</dbReference>
<organism evidence="7 8">
    <name type="scientific">Saprolegnia diclina (strain VS20)</name>
    <dbReference type="NCBI Taxonomy" id="1156394"/>
    <lineage>
        <taxon>Eukaryota</taxon>
        <taxon>Sar</taxon>
        <taxon>Stramenopiles</taxon>
        <taxon>Oomycota</taxon>
        <taxon>Saprolegniomycetes</taxon>
        <taxon>Saprolegniales</taxon>
        <taxon>Saprolegniaceae</taxon>
        <taxon>Saprolegnia</taxon>
    </lineage>
</organism>
<dbReference type="CDD" id="cd14498">
    <property type="entry name" value="DSP"/>
    <property type="match status" value="1"/>
</dbReference>
<dbReference type="InterPro" id="IPR000387">
    <property type="entry name" value="Tyr_Pase_dom"/>
</dbReference>
<dbReference type="GO" id="GO:0043409">
    <property type="term" value="P:negative regulation of MAPK cascade"/>
    <property type="evidence" value="ECO:0007669"/>
    <property type="project" value="TreeGrafter"/>
</dbReference>
<feature type="domain" description="Tyrosine specific protein phosphatases" evidence="6">
    <location>
        <begin position="78"/>
        <end position="148"/>
    </location>
</feature>
<dbReference type="SMART" id="SM00195">
    <property type="entry name" value="DSPc"/>
    <property type="match status" value="1"/>
</dbReference>
<accession>T0QW28</accession>
<dbReference type="InterPro" id="IPR020422">
    <property type="entry name" value="TYR_PHOSPHATASE_DUAL_dom"/>
</dbReference>
<dbReference type="OrthoDB" id="273181at2759"/>
<dbReference type="Gene3D" id="3.90.190.10">
    <property type="entry name" value="Protein tyrosine phosphatase superfamily"/>
    <property type="match status" value="1"/>
</dbReference>
<dbReference type="PROSITE" id="PS50054">
    <property type="entry name" value="TYR_PHOSPHATASE_DUAL"/>
    <property type="match status" value="1"/>
</dbReference>
<proteinExistence type="inferred from homology"/>
<dbReference type="InterPro" id="IPR029021">
    <property type="entry name" value="Prot-tyrosine_phosphatase-like"/>
</dbReference>
<evidence type="ECO:0000313" key="7">
    <source>
        <dbReference type="EMBL" id="EQC42424.1"/>
    </source>
</evidence>
<dbReference type="GO" id="GO:0005737">
    <property type="term" value="C:cytoplasm"/>
    <property type="evidence" value="ECO:0007669"/>
    <property type="project" value="TreeGrafter"/>
</dbReference>
<gene>
    <name evidence="7" type="ORF">SDRG_00159</name>
</gene>
<dbReference type="SUPFAM" id="SSF52799">
    <property type="entry name" value="(Phosphotyrosine protein) phosphatases II"/>
    <property type="match status" value="1"/>
</dbReference>
<dbReference type="RefSeq" id="XP_008603847.1">
    <property type="nucleotide sequence ID" value="XM_008605625.1"/>
</dbReference>